<reference evidence="2 3" key="1">
    <citation type="journal article" date="2014" name="Genome Biol. Evol.">
        <title>Comparative genomics and transcriptomics analyses reveal divergent lifestyle features of nematode endoparasitic fungus Hirsutella minnesotensis.</title>
        <authorList>
            <person name="Lai Y."/>
            <person name="Liu K."/>
            <person name="Zhang X."/>
            <person name="Zhang X."/>
            <person name="Li K."/>
            <person name="Wang N."/>
            <person name="Shu C."/>
            <person name="Wu Y."/>
            <person name="Wang C."/>
            <person name="Bushley K.E."/>
            <person name="Xiang M."/>
            <person name="Liu X."/>
        </authorList>
    </citation>
    <scope>NUCLEOTIDE SEQUENCE [LARGE SCALE GENOMIC DNA]</scope>
    <source>
        <strain evidence="2 3">3608</strain>
    </source>
</reference>
<dbReference type="Proteomes" id="UP000054481">
    <property type="component" value="Unassembled WGS sequence"/>
</dbReference>
<feature type="compositionally biased region" description="Basic and acidic residues" evidence="1">
    <location>
        <begin position="166"/>
        <end position="181"/>
    </location>
</feature>
<feature type="region of interest" description="Disordered" evidence="1">
    <location>
        <begin position="166"/>
        <end position="222"/>
    </location>
</feature>
<name>A0A0F7ZWR1_9HYPO</name>
<dbReference type="AlphaFoldDB" id="A0A0F7ZWR1"/>
<accession>A0A0F7ZWR1</accession>
<evidence type="ECO:0000256" key="1">
    <source>
        <dbReference type="SAM" id="MobiDB-lite"/>
    </source>
</evidence>
<keyword evidence="3" id="KW-1185">Reference proteome</keyword>
<feature type="region of interest" description="Disordered" evidence="1">
    <location>
        <begin position="13"/>
        <end position="67"/>
    </location>
</feature>
<evidence type="ECO:0000313" key="3">
    <source>
        <dbReference type="Proteomes" id="UP000054481"/>
    </source>
</evidence>
<evidence type="ECO:0000313" key="2">
    <source>
        <dbReference type="EMBL" id="KJZ69412.1"/>
    </source>
</evidence>
<feature type="compositionally biased region" description="Basic and acidic residues" evidence="1">
    <location>
        <begin position="189"/>
        <end position="204"/>
    </location>
</feature>
<gene>
    <name evidence="2" type="ORF">HIM_11185</name>
</gene>
<dbReference type="EMBL" id="KQ030718">
    <property type="protein sequence ID" value="KJZ69412.1"/>
    <property type="molecule type" value="Genomic_DNA"/>
</dbReference>
<dbReference type="OrthoDB" id="5097686at2759"/>
<organism evidence="2 3">
    <name type="scientific">Hirsutella minnesotensis 3608</name>
    <dbReference type="NCBI Taxonomy" id="1043627"/>
    <lineage>
        <taxon>Eukaryota</taxon>
        <taxon>Fungi</taxon>
        <taxon>Dikarya</taxon>
        <taxon>Ascomycota</taxon>
        <taxon>Pezizomycotina</taxon>
        <taxon>Sordariomycetes</taxon>
        <taxon>Hypocreomycetidae</taxon>
        <taxon>Hypocreales</taxon>
        <taxon>Ophiocordycipitaceae</taxon>
        <taxon>Hirsutella</taxon>
    </lineage>
</organism>
<protein>
    <submittedName>
        <fullName evidence="2">Uncharacterized protein</fullName>
    </submittedName>
</protein>
<proteinExistence type="predicted"/>
<feature type="compositionally biased region" description="Basic and acidic residues" evidence="1">
    <location>
        <begin position="37"/>
        <end position="62"/>
    </location>
</feature>
<sequence>MYWPPPEVVLSQIAGKTEEESESGSSPVDSLPLDQPTARDLRRLVDKVVDKSSKNAERDSRKLRSTLESLQSQNELLRYENQGLRETLFHEKQRRMRGKALKDYLFDRVDPNSAQVFSPAKVAQARLRKAAMETQKQEEALEKERQRFERQKKVAEVKALTLERRRQREAETEQRRQAKEAKRQKREKLRQIQKELRRNNRETVSEMESVPRVAPQTREKSPGVRDEIIVAISALPEPPTAPENLRSRTYELQKGPRSVSATFSIPQKPSLAVESDREMVVAIRGLGRSGRNRRRPRWLDDFEMN</sequence>